<evidence type="ECO:0000256" key="10">
    <source>
        <dbReference type="ARBA" id="ARBA00080645"/>
    </source>
</evidence>
<dbReference type="GO" id="GO:0003948">
    <property type="term" value="F:N4-(beta-N-acetylglucosaminyl)-L-asparaginase activity"/>
    <property type="evidence" value="ECO:0007669"/>
    <property type="project" value="UniProtKB-EC"/>
</dbReference>
<dbReference type="EC" id="3.5.1.26" evidence="7"/>
<dbReference type="EMBL" id="JAVRBK010000005">
    <property type="protein sequence ID" value="KAK5644299.1"/>
    <property type="molecule type" value="Genomic_DNA"/>
</dbReference>
<sequence>MQQISLILTLLILQINAQSFPLVINTWNFTEATKAAWKELKSGGDRLDALEAGCSQCEILQCDGTVGYGGSPDESGETTLDALMFDGLTMSMGAVAGLRRIKHAISVARRVLEHTSHSLLVGSLATEFAKRMGFKEELLETHKSLSIWKKWKENHCQPNFWKNVYPDPRQSCGPYHLVGPNSVYYNSPYHFNKQNHDTIGMIIIDKNQNIAAGTSTNGATHKIPGRVGDSPIPGAGAYGDNDVGAAVATGDGDIMMRFLPSFLAVEEMRRGTPPLEAAQIAINRIVSKNLEFFGGVVAVNRNGEYGAACSGMSEFPYSVIASDINKVTVKTVKCKFVVHKNS</sequence>
<feature type="active site" description="Nucleophile" evidence="11">
    <location>
        <position position="198"/>
    </location>
</feature>
<keyword evidence="2" id="KW-0645">Protease</keyword>
<comment type="similarity">
    <text evidence="1">Belongs to the Ntn-hydrolase family.</text>
</comment>
<dbReference type="GO" id="GO:0006508">
    <property type="term" value="P:proteolysis"/>
    <property type="evidence" value="ECO:0007669"/>
    <property type="project" value="UniProtKB-KW"/>
</dbReference>
<evidence type="ECO:0000256" key="11">
    <source>
        <dbReference type="PIRSR" id="PIRSR600246-1"/>
    </source>
</evidence>
<dbReference type="PANTHER" id="PTHR10188:SF6">
    <property type="entry name" value="N(4)-(BETA-N-ACETYLGLUCOSAMINYL)-L-ASPARAGINASE"/>
    <property type="match status" value="1"/>
</dbReference>
<feature type="signal peptide" evidence="14">
    <location>
        <begin position="1"/>
        <end position="19"/>
    </location>
</feature>
<keyword evidence="14" id="KW-0732">Signal</keyword>
<evidence type="ECO:0000256" key="9">
    <source>
        <dbReference type="ARBA" id="ARBA00079301"/>
    </source>
</evidence>
<evidence type="ECO:0000256" key="7">
    <source>
        <dbReference type="ARBA" id="ARBA00066729"/>
    </source>
</evidence>
<evidence type="ECO:0000256" key="2">
    <source>
        <dbReference type="ARBA" id="ARBA00022670"/>
    </source>
</evidence>
<dbReference type="AlphaFoldDB" id="A0AAN7VIU4"/>
<keyword evidence="3" id="KW-0378">Hydrolase</keyword>
<evidence type="ECO:0000256" key="14">
    <source>
        <dbReference type="SAM" id="SignalP"/>
    </source>
</evidence>
<comment type="catalytic activity">
    <reaction evidence="5">
        <text>N(4)-(beta-N-acetyl-D-glucosaminyl)-L-asparagine + H2O = N-acetyl-beta-D-glucosaminylamine + L-aspartate + H(+)</text>
        <dbReference type="Rhea" id="RHEA:11544"/>
        <dbReference type="ChEBI" id="CHEBI:15377"/>
        <dbReference type="ChEBI" id="CHEBI:15378"/>
        <dbReference type="ChEBI" id="CHEBI:15947"/>
        <dbReference type="ChEBI" id="CHEBI:29991"/>
        <dbReference type="ChEBI" id="CHEBI:58080"/>
        <dbReference type="EC" id="3.5.1.26"/>
    </reaction>
</comment>
<name>A0AAN7VIU4_9COLE</name>
<feature type="binding site" evidence="12">
    <location>
        <begin position="249"/>
        <end position="252"/>
    </location>
    <ligand>
        <name>substrate</name>
    </ligand>
</feature>
<evidence type="ECO:0000256" key="3">
    <source>
        <dbReference type="ARBA" id="ARBA00022801"/>
    </source>
</evidence>
<evidence type="ECO:0000256" key="1">
    <source>
        <dbReference type="ARBA" id="ARBA00010872"/>
    </source>
</evidence>
<feature type="binding site" evidence="12">
    <location>
        <begin position="226"/>
        <end position="229"/>
    </location>
    <ligand>
        <name>substrate</name>
    </ligand>
</feature>
<dbReference type="Proteomes" id="UP001329430">
    <property type="component" value="Chromosome 5"/>
</dbReference>
<keyword evidence="4" id="KW-0068">Autocatalytic cleavage</keyword>
<dbReference type="CDD" id="cd04513">
    <property type="entry name" value="Glycosylasparaginase"/>
    <property type="match status" value="1"/>
</dbReference>
<proteinExistence type="inferred from homology"/>
<evidence type="ECO:0000256" key="6">
    <source>
        <dbReference type="ARBA" id="ARBA00053295"/>
    </source>
</evidence>
<dbReference type="PANTHER" id="PTHR10188">
    <property type="entry name" value="L-ASPARAGINASE"/>
    <property type="match status" value="1"/>
</dbReference>
<feature type="site" description="Cleavage; by autolysis" evidence="13">
    <location>
        <begin position="197"/>
        <end position="198"/>
    </location>
</feature>
<evidence type="ECO:0000313" key="15">
    <source>
        <dbReference type="EMBL" id="KAK5644299.1"/>
    </source>
</evidence>
<dbReference type="Gene3D" id="3.60.20.30">
    <property type="entry name" value="(Glycosyl)asparaginase"/>
    <property type="match status" value="1"/>
</dbReference>
<keyword evidence="16" id="KW-1185">Reference proteome</keyword>
<dbReference type="InterPro" id="IPR029055">
    <property type="entry name" value="Ntn_hydrolases_N"/>
</dbReference>
<dbReference type="Pfam" id="PF01112">
    <property type="entry name" value="Asparaginase_2"/>
    <property type="match status" value="1"/>
</dbReference>
<dbReference type="InterPro" id="IPR000246">
    <property type="entry name" value="Peptidase_T2"/>
</dbReference>
<reference evidence="15 16" key="1">
    <citation type="journal article" date="2024" name="Insects">
        <title>An Improved Chromosome-Level Genome Assembly of the Firefly Pyrocoelia pectoralis.</title>
        <authorList>
            <person name="Fu X."/>
            <person name="Meyer-Rochow V.B."/>
            <person name="Ballantyne L."/>
            <person name="Zhu X."/>
        </authorList>
    </citation>
    <scope>NUCLEOTIDE SEQUENCE [LARGE SCALE GENOMIC DNA]</scope>
    <source>
        <strain evidence="15">XCY_ONT2</strain>
    </source>
</reference>
<dbReference type="FunFam" id="3.60.20.30:FF:000003">
    <property type="entry name" value="N(4)-(Beta-N-acetylglucosaminyl)-L-asparaginase isoform X1"/>
    <property type="match status" value="1"/>
</dbReference>
<evidence type="ECO:0000256" key="13">
    <source>
        <dbReference type="PIRSR" id="PIRSR600246-3"/>
    </source>
</evidence>
<evidence type="ECO:0000256" key="5">
    <source>
        <dbReference type="ARBA" id="ARBA00050421"/>
    </source>
</evidence>
<dbReference type="GO" id="GO:0008233">
    <property type="term" value="F:peptidase activity"/>
    <property type="evidence" value="ECO:0007669"/>
    <property type="project" value="UniProtKB-KW"/>
</dbReference>
<organism evidence="15 16">
    <name type="scientific">Pyrocoelia pectoralis</name>
    <dbReference type="NCBI Taxonomy" id="417401"/>
    <lineage>
        <taxon>Eukaryota</taxon>
        <taxon>Metazoa</taxon>
        <taxon>Ecdysozoa</taxon>
        <taxon>Arthropoda</taxon>
        <taxon>Hexapoda</taxon>
        <taxon>Insecta</taxon>
        <taxon>Pterygota</taxon>
        <taxon>Neoptera</taxon>
        <taxon>Endopterygota</taxon>
        <taxon>Coleoptera</taxon>
        <taxon>Polyphaga</taxon>
        <taxon>Elateriformia</taxon>
        <taxon>Elateroidea</taxon>
        <taxon>Lampyridae</taxon>
        <taxon>Lampyrinae</taxon>
        <taxon>Pyrocoelia</taxon>
    </lineage>
</organism>
<dbReference type="SUPFAM" id="SSF56235">
    <property type="entry name" value="N-terminal nucleophile aminohydrolases (Ntn hydrolases)"/>
    <property type="match status" value="1"/>
</dbReference>
<comment type="caution">
    <text evidence="15">The sequence shown here is derived from an EMBL/GenBank/DDBJ whole genome shotgun (WGS) entry which is preliminary data.</text>
</comment>
<dbReference type="GO" id="GO:0005737">
    <property type="term" value="C:cytoplasm"/>
    <property type="evidence" value="ECO:0007669"/>
    <property type="project" value="TreeGrafter"/>
</dbReference>
<evidence type="ECO:0000256" key="4">
    <source>
        <dbReference type="ARBA" id="ARBA00022813"/>
    </source>
</evidence>
<gene>
    <name evidence="15" type="ORF">RI129_008144</name>
</gene>
<evidence type="ECO:0000256" key="8">
    <source>
        <dbReference type="ARBA" id="ARBA00078726"/>
    </source>
</evidence>
<evidence type="ECO:0000256" key="12">
    <source>
        <dbReference type="PIRSR" id="PIRSR600246-2"/>
    </source>
</evidence>
<evidence type="ECO:0000313" key="16">
    <source>
        <dbReference type="Proteomes" id="UP001329430"/>
    </source>
</evidence>
<comment type="function">
    <text evidence="6">Cleaves the GlcNAc-Asn bond which joins oligosaccharides to the peptide of asparagine-linked glycoproteins.</text>
</comment>
<protein>
    <recommendedName>
        <fullName evidence="7">N(4)-(beta-N-acetylglucosaminyl)-L-asparaginase</fullName>
        <ecNumber evidence="7">3.5.1.26</ecNumber>
    </recommendedName>
    <alternativeName>
        <fullName evidence="9">Aspartylglucosaminidase</fullName>
    </alternativeName>
    <alternativeName>
        <fullName evidence="8">Glycosylasparaginase</fullName>
    </alternativeName>
    <alternativeName>
        <fullName evidence="10">N4-(N-acetyl-beta-glucosaminyl)-L-asparagine amidase</fullName>
    </alternativeName>
</protein>
<accession>A0AAN7VIU4</accession>
<feature type="chain" id="PRO_5042878601" description="N(4)-(beta-N-acetylglucosaminyl)-L-asparaginase" evidence="14">
    <location>
        <begin position="20"/>
        <end position="342"/>
    </location>
</feature>